<evidence type="ECO:0000313" key="2">
    <source>
        <dbReference type="EMBL" id="EDR00616.1"/>
    </source>
</evidence>
<evidence type="ECO:0000256" key="1">
    <source>
        <dbReference type="SAM" id="MobiDB-lite"/>
    </source>
</evidence>
<dbReference type="InParanoid" id="B0DXG4"/>
<dbReference type="KEGG" id="lbc:LACBIDRAFT_313069"/>
<dbReference type="GeneID" id="6084327"/>
<protein>
    <submittedName>
        <fullName evidence="2">Predicted protein</fullName>
    </submittedName>
</protein>
<dbReference type="OrthoDB" id="360689at2759"/>
<sequence>MAAILRAMDRSVSPRPPKTEDGIKQELAAKNADPAQPGRRMKRVRQVRVPELKLMGALIEVVGLLSAPASQLVAVVSEASVGKPARTLEGLKKSLEGSEKDPSA</sequence>
<feature type="region of interest" description="Disordered" evidence="1">
    <location>
        <begin position="1"/>
        <end position="44"/>
    </location>
</feature>
<accession>B0DXG4</accession>
<dbReference type="EMBL" id="DS547147">
    <property type="protein sequence ID" value="EDR00616.1"/>
    <property type="molecule type" value="Genomic_DNA"/>
</dbReference>
<keyword evidence="3" id="KW-1185">Reference proteome</keyword>
<dbReference type="HOGENOM" id="CLU_2250613_0_0_1"/>
<evidence type="ECO:0000313" key="3">
    <source>
        <dbReference type="Proteomes" id="UP000001194"/>
    </source>
</evidence>
<organism evidence="3">
    <name type="scientific">Laccaria bicolor (strain S238N-H82 / ATCC MYA-4686)</name>
    <name type="common">Bicoloured deceiver</name>
    <name type="synonym">Laccaria laccata var. bicolor</name>
    <dbReference type="NCBI Taxonomy" id="486041"/>
    <lineage>
        <taxon>Eukaryota</taxon>
        <taxon>Fungi</taxon>
        <taxon>Dikarya</taxon>
        <taxon>Basidiomycota</taxon>
        <taxon>Agaricomycotina</taxon>
        <taxon>Agaricomycetes</taxon>
        <taxon>Agaricomycetidae</taxon>
        <taxon>Agaricales</taxon>
        <taxon>Agaricineae</taxon>
        <taxon>Hydnangiaceae</taxon>
        <taxon>Laccaria</taxon>
    </lineage>
</organism>
<name>B0DXG4_LACBS</name>
<dbReference type="STRING" id="486041.B0DXG4"/>
<dbReference type="AlphaFoldDB" id="B0DXG4"/>
<dbReference type="Proteomes" id="UP000001194">
    <property type="component" value="Unassembled WGS sequence"/>
</dbReference>
<proteinExistence type="predicted"/>
<reference evidence="2 3" key="1">
    <citation type="journal article" date="2008" name="Nature">
        <title>The genome of Laccaria bicolor provides insights into mycorrhizal symbiosis.</title>
        <authorList>
            <person name="Martin F."/>
            <person name="Aerts A."/>
            <person name="Ahren D."/>
            <person name="Brun A."/>
            <person name="Danchin E.G.J."/>
            <person name="Duchaussoy F."/>
            <person name="Gibon J."/>
            <person name="Kohler A."/>
            <person name="Lindquist E."/>
            <person name="Pereda V."/>
            <person name="Salamov A."/>
            <person name="Shapiro H.J."/>
            <person name="Wuyts J."/>
            <person name="Blaudez D."/>
            <person name="Buee M."/>
            <person name="Brokstein P."/>
            <person name="Canbaeck B."/>
            <person name="Cohen D."/>
            <person name="Courty P.E."/>
            <person name="Coutinho P.M."/>
            <person name="Delaruelle C."/>
            <person name="Detter J.C."/>
            <person name="Deveau A."/>
            <person name="DiFazio S."/>
            <person name="Duplessis S."/>
            <person name="Fraissinet-Tachet L."/>
            <person name="Lucic E."/>
            <person name="Frey-Klett P."/>
            <person name="Fourrey C."/>
            <person name="Feussner I."/>
            <person name="Gay G."/>
            <person name="Grimwood J."/>
            <person name="Hoegger P.J."/>
            <person name="Jain P."/>
            <person name="Kilaru S."/>
            <person name="Labbe J."/>
            <person name="Lin Y.C."/>
            <person name="Legue V."/>
            <person name="Le Tacon F."/>
            <person name="Marmeisse R."/>
            <person name="Melayah D."/>
            <person name="Montanini B."/>
            <person name="Muratet M."/>
            <person name="Nehls U."/>
            <person name="Niculita-Hirzel H."/>
            <person name="Oudot-Le Secq M.P."/>
            <person name="Peter M."/>
            <person name="Quesneville H."/>
            <person name="Rajashekar B."/>
            <person name="Reich M."/>
            <person name="Rouhier N."/>
            <person name="Schmutz J."/>
            <person name="Yin T."/>
            <person name="Chalot M."/>
            <person name="Henrissat B."/>
            <person name="Kuees U."/>
            <person name="Lucas S."/>
            <person name="Van de Peer Y."/>
            <person name="Podila G.K."/>
            <person name="Polle A."/>
            <person name="Pukkila P.J."/>
            <person name="Richardson P.M."/>
            <person name="Rouze P."/>
            <person name="Sanders I.R."/>
            <person name="Stajich J.E."/>
            <person name="Tunlid A."/>
            <person name="Tuskan G."/>
            <person name="Grigoriev I.V."/>
        </authorList>
    </citation>
    <scope>NUCLEOTIDE SEQUENCE [LARGE SCALE GENOMIC DNA]</scope>
    <source>
        <strain evidence="3">S238N-H82 / ATCC MYA-4686</strain>
    </source>
</reference>
<dbReference type="RefSeq" id="XP_001888625.1">
    <property type="nucleotide sequence ID" value="XM_001888590.1"/>
</dbReference>
<gene>
    <name evidence="2" type="ORF">LACBIDRAFT_313069</name>
</gene>